<dbReference type="OrthoDB" id="5497055at2"/>
<evidence type="ECO:0000313" key="4">
    <source>
        <dbReference type="Proteomes" id="UP000067626"/>
    </source>
</evidence>
<dbReference type="KEGG" id="ccro:CMC5_068460"/>
<dbReference type="PANTHER" id="PTHR23308">
    <property type="entry name" value="NUCLEAR INHIBITOR OF PROTEIN PHOSPHATASE-1"/>
    <property type="match status" value="1"/>
</dbReference>
<dbReference type="RefSeq" id="WP_050434215.1">
    <property type="nucleotide sequence ID" value="NZ_CP012159.1"/>
</dbReference>
<dbReference type="SMART" id="SM00240">
    <property type="entry name" value="FHA"/>
    <property type="match status" value="2"/>
</dbReference>
<keyword evidence="4" id="KW-1185">Reference proteome</keyword>
<organism evidence="3 4">
    <name type="scientific">Chondromyces crocatus</name>
    <dbReference type="NCBI Taxonomy" id="52"/>
    <lineage>
        <taxon>Bacteria</taxon>
        <taxon>Pseudomonadati</taxon>
        <taxon>Myxococcota</taxon>
        <taxon>Polyangia</taxon>
        <taxon>Polyangiales</taxon>
        <taxon>Polyangiaceae</taxon>
        <taxon>Chondromyces</taxon>
    </lineage>
</organism>
<proteinExistence type="predicted"/>
<dbReference type="InterPro" id="IPR000253">
    <property type="entry name" value="FHA_dom"/>
</dbReference>
<name>A0A0K1EP81_CHOCO</name>
<evidence type="ECO:0000259" key="2">
    <source>
        <dbReference type="PROSITE" id="PS50006"/>
    </source>
</evidence>
<dbReference type="InterPro" id="IPR050923">
    <property type="entry name" value="Cell_Proc_Reg/RNA_Proc"/>
</dbReference>
<dbReference type="Proteomes" id="UP000067626">
    <property type="component" value="Chromosome"/>
</dbReference>
<dbReference type="Pfam" id="PF00498">
    <property type="entry name" value="FHA"/>
    <property type="match status" value="2"/>
</dbReference>
<dbReference type="STRING" id="52.CMC5_068460"/>
<sequence>MITCPKCSKENQDHYKFCLGCGAELPREASPKKFAAGTPPQGVPAVKASFGDESTSVGPGPLPRAAAPAAAPVHSPEPVAFAPVPAVSAAPAVAPSVPPAAGSTIVCGQCQELNPASNKFCALCGFKLAPKAASIPAPAASPAPAAAANGSILLTALRADGTEAGAHTITGTTTIGRDSGSIFAGDSYLSPRHATFTRRGTKAFVRDDNSLNGVYRKLRRDEPVLLQIGDVFRIGQEIVRLESLNPVPATPDGVERLGSPSKGYVGRIAMIIGRDTTGNAFPVPETGLHMGRERGDILFPEDGYVSGLHCQLSYQNGRLFLIDLGSSNGTFVRLYSETEISEGDVLLMGQQLFRIAL</sequence>
<reference evidence="3 4" key="1">
    <citation type="submission" date="2015-07" db="EMBL/GenBank/DDBJ databases">
        <title>Genome analysis of myxobacterium Chondromyces crocatus Cm c5 reveals a high potential for natural compound synthesis and the genetic basis for the loss of fruiting body formation.</title>
        <authorList>
            <person name="Zaburannyi N."/>
            <person name="Bunk B."/>
            <person name="Maier J."/>
            <person name="Overmann J."/>
            <person name="Mueller R."/>
        </authorList>
    </citation>
    <scope>NUCLEOTIDE SEQUENCE [LARGE SCALE GENOMIC DNA]</scope>
    <source>
        <strain evidence="3 4">Cm c5</strain>
    </source>
</reference>
<dbReference type="InterPro" id="IPR026870">
    <property type="entry name" value="Zinc_ribbon_dom"/>
</dbReference>
<feature type="region of interest" description="Disordered" evidence="1">
    <location>
        <begin position="31"/>
        <end position="60"/>
    </location>
</feature>
<evidence type="ECO:0000256" key="1">
    <source>
        <dbReference type="SAM" id="MobiDB-lite"/>
    </source>
</evidence>
<accession>A0A0K1EP81</accession>
<gene>
    <name evidence="3" type="ORF">CMC5_068460</name>
</gene>
<dbReference type="EMBL" id="CP012159">
    <property type="protein sequence ID" value="AKT42619.1"/>
    <property type="molecule type" value="Genomic_DNA"/>
</dbReference>
<dbReference type="Pfam" id="PF13240">
    <property type="entry name" value="Zn_Ribbon_1"/>
    <property type="match status" value="1"/>
</dbReference>
<dbReference type="CDD" id="cd00060">
    <property type="entry name" value="FHA"/>
    <property type="match status" value="2"/>
</dbReference>
<dbReference type="PROSITE" id="PS50006">
    <property type="entry name" value="FHA_DOMAIN"/>
    <property type="match status" value="1"/>
</dbReference>
<evidence type="ECO:0000313" key="3">
    <source>
        <dbReference type="EMBL" id="AKT42619.1"/>
    </source>
</evidence>
<dbReference type="InterPro" id="IPR008984">
    <property type="entry name" value="SMAD_FHA_dom_sf"/>
</dbReference>
<dbReference type="Gene3D" id="2.60.200.20">
    <property type="match status" value="2"/>
</dbReference>
<dbReference type="SUPFAM" id="SSF49879">
    <property type="entry name" value="SMAD/FHA domain"/>
    <property type="match status" value="2"/>
</dbReference>
<dbReference type="AlphaFoldDB" id="A0A0K1EP81"/>
<feature type="domain" description="FHA" evidence="2">
    <location>
        <begin position="270"/>
        <end position="332"/>
    </location>
</feature>
<protein>
    <submittedName>
        <fullName evidence="3">Phosphopeptide-binding protein</fullName>
    </submittedName>
</protein>